<dbReference type="InterPro" id="IPR036291">
    <property type="entry name" value="NAD(P)-bd_dom_sf"/>
</dbReference>
<dbReference type="AlphaFoldDB" id="A0A2C9CCI4"/>
<sequence length="100" mass="10982">MLSDSANVGLPLVIEFCKAGFQVTGFDIGPEKVKLLSQGKSYIKHIDSFRITDTGFYLCIPYSLQKKQSVGINSNVETGFKPIFTALVFLKILTLAMFAA</sequence>
<dbReference type="EMBL" id="LT934425">
    <property type="protein sequence ID" value="SOH03421.1"/>
    <property type="molecule type" value="Genomic_DNA"/>
</dbReference>
<dbReference type="SUPFAM" id="SSF51735">
    <property type="entry name" value="NAD(P)-binding Rossmann-fold domains"/>
    <property type="match status" value="1"/>
</dbReference>
<evidence type="ECO:0000313" key="2">
    <source>
        <dbReference type="Proteomes" id="UP000221734"/>
    </source>
</evidence>
<proteinExistence type="predicted"/>
<reference evidence="2" key="1">
    <citation type="submission" date="2017-10" db="EMBL/GenBank/DDBJ databases">
        <authorList>
            <person name="Frank J."/>
        </authorList>
    </citation>
    <scope>NUCLEOTIDE SEQUENCE [LARGE SCALE GENOMIC DNA]</scope>
</reference>
<dbReference type="Gene3D" id="3.40.50.720">
    <property type="entry name" value="NAD(P)-binding Rossmann-like Domain"/>
    <property type="match status" value="1"/>
</dbReference>
<organism evidence="1 2">
    <name type="scientific">Kuenenia stuttgartiensis</name>
    <dbReference type="NCBI Taxonomy" id="174633"/>
    <lineage>
        <taxon>Bacteria</taxon>
        <taxon>Pseudomonadati</taxon>
        <taxon>Planctomycetota</taxon>
        <taxon>Candidatus Brocadiia</taxon>
        <taxon>Candidatus Brocadiales</taxon>
        <taxon>Candidatus Brocadiaceae</taxon>
        <taxon>Candidatus Kuenenia</taxon>
    </lineage>
</organism>
<accession>A0A2C9CCI4</accession>
<protein>
    <submittedName>
        <fullName evidence="1">Uncharacterized protein</fullName>
    </submittedName>
</protein>
<evidence type="ECO:0000313" key="1">
    <source>
        <dbReference type="EMBL" id="SOH03421.1"/>
    </source>
</evidence>
<dbReference type="KEGG" id="kst:KSMBR1_0910"/>
<dbReference type="Proteomes" id="UP000221734">
    <property type="component" value="Chromosome Kuenenia_stuttgartiensis_MBR1"/>
</dbReference>
<gene>
    <name evidence="1" type="primary">ugd_2</name>
    <name evidence="1" type="ORF">KSMBR1_0910</name>
</gene>
<keyword evidence="2" id="KW-1185">Reference proteome</keyword>
<name>A0A2C9CCI4_KUEST</name>